<reference evidence="1" key="1">
    <citation type="submission" date="2022-10" db="EMBL/GenBank/DDBJ databases">
        <title>Complete Genome of Trichothecium roseum strain YXFP-22015, a Plant Pathogen Isolated from Citrus.</title>
        <authorList>
            <person name="Wang Y."/>
            <person name="Zhu L."/>
        </authorList>
    </citation>
    <scope>NUCLEOTIDE SEQUENCE</scope>
    <source>
        <strain evidence="1">YXFP-22015</strain>
    </source>
</reference>
<accession>A0ACC0UW34</accession>
<dbReference type="Proteomes" id="UP001163324">
    <property type="component" value="Chromosome 6"/>
</dbReference>
<name>A0ACC0UW34_9HYPO</name>
<gene>
    <name evidence="1" type="ORF">N3K66_006691</name>
</gene>
<evidence type="ECO:0000313" key="2">
    <source>
        <dbReference type="Proteomes" id="UP001163324"/>
    </source>
</evidence>
<dbReference type="EMBL" id="CM047945">
    <property type="protein sequence ID" value="KAI9898331.1"/>
    <property type="molecule type" value="Genomic_DNA"/>
</dbReference>
<organism evidence="1 2">
    <name type="scientific">Trichothecium roseum</name>
    <dbReference type="NCBI Taxonomy" id="47278"/>
    <lineage>
        <taxon>Eukaryota</taxon>
        <taxon>Fungi</taxon>
        <taxon>Dikarya</taxon>
        <taxon>Ascomycota</taxon>
        <taxon>Pezizomycotina</taxon>
        <taxon>Sordariomycetes</taxon>
        <taxon>Hypocreomycetidae</taxon>
        <taxon>Hypocreales</taxon>
        <taxon>Hypocreales incertae sedis</taxon>
        <taxon>Trichothecium</taxon>
    </lineage>
</organism>
<proteinExistence type="predicted"/>
<evidence type="ECO:0000313" key="1">
    <source>
        <dbReference type="EMBL" id="KAI9898331.1"/>
    </source>
</evidence>
<protein>
    <submittedName>
        <fullName evidence="1">Uncharacterized protein</fullName>
    </submittedName>
</protein>
<comment type="caution">
    <text evidence="1">The sequence shown here is derived from an EMBL/GenBank/DDBJ whole genome shotgun (WGS) entry which is preliminary data.</text>
</comment>
<sequence length="445" mass="49246">MPTAFRAIAPFLRTARHGLKSGNASPLQAAIKRQSVAPALNLYRSYAVFERTKPHVNIGTIGHVDHGKTTLSAAITKRQAEKGMANFLEYGAIDKAPEERARGITISTAHIEYSTENRHYSHVDCPGHADYIKNMITGAANMDGAIIVVAASDGQMPQTREHLLLARQVGVQKIVVFVNKVDAVEDPEMLELVEMEMRDLLTTYGFEGDETPVIMGSALMAMQNQKPDIGVNKIDELLKAVDEWIPTPERDLEKPFLMAVEEVFSIAGRGTVVSGRVERGTLKREQEVEIVGKGMETIKSKVTDIETFKKSCEESRAGDNSGLLIRGVRREDLKRGMVVTKPGTVKSHTQFLASLYVLSKEEGGREKGFREHYRPQLYLRTADESIDLTWPEGTEDASSKVVMPGDNVEMVVTMFHPNAIETGQRFNIREGGRTVATGLITRILK</sequence>
<keyword evidence="2" id="KW-1185">Reference proteome</keyword>